<sequence>MKTYLIAILLSINLPLNAAHAAAIEGITPKATYDLVQMQRADVLFIDVRDPIEIMFIGFTDEVDVNIPYLLVDRNHWDSERKRFRLYQNPKFAAQVEQALFEKGLNKNATIITMCRSGNERGLPSAQLLRQHGFPNATYMINGFQGSRLKNGDKAGFRIQNGWQNAELPWNPKPNPNKIFRIDSTLN</sequence>
<dbReference type="Pfam" id="PF00581">
    <property type="entry name" value="Rhodanese"/>
    <property type="match status" value="1"/>
</dbReference>
<dbReference type="PROSITE" id="PS50206">
    <property type="entry name" value="RHODANESE_3"/>
    <property type="match status" value="1"/>
</dbReference>
<dbReference type="Gene3D" id="3.40.250.10">
    <property type="entry name" value="Rhodanese-like domain"/>
    <property type="match status" value="1"/>
</dbReference>
<proteinExistence type="predicted"/>
<evidence type="ECO:0000256" key="1">
    <source>
        <dbReference type="SAM" id="SignalP"/>
    </source>
</evidence>
<dbReference type="AlphaFoldDB" id="A0AAW7XPA9"/>
<name>A0AAW7XPA9_9GAMM</name>
<evidence type="ECO:0000259" key="2">
    <source>
        <dbReference type="PROSITE" id="PS50206"/>
    </source>
</evidence>
<comment type="caution">
    <text evidence="3">The sequence shown here is derived from an EMBL/GenBank/DDBJ whole genome shotgun (WGS) entry which is preliminary data.</text>
</comment>
<reference evidence="3" key="1">
    <citation type="submission" date="2023-07" db="EMBL/GenBank/DDBJ databases">
        <title>Genome content predicts the carbon catabolic preferences of heterotrophic bacteria.</title>
        <authorList>
            <person name="Gralka M."/>
        </authorList>
    </citation>
    <scope>NUCLEOTIDE SEQUENCE</scope>
    <source>
        <strain evidence="3">I2M16</strain>
    </source>
</reference>
<dbReference type="RefSeq" id="WP_303552110.1">
    <property type="nucleotide sequence ID" value="NZ_JAUOPG010000012.1"/>
</dbReference>
<protein>
    <submittedName>
        <fullName evidence="3">Rhodanese-like domain-containing protein</fullName>
    </submittedName>
</protein>
<feature type="domain" description="Rhodanese" evidence="2">
    <location>
        <begin position="39"/>
        <end position="156"/>
    </location>
</feature>
<feature type="chain" id="PRO_5043420557" evidence="1">
    <location>
        <begin position="22"/>
        <end position="187"/>
    </location>
</feature>
<keyword evidence="1" id="KW-0732">Signal</keyword>
<dbReference type="EMBL" id="JAUOPG010000012">
    <property type="protein sequence ID" value="MDO6455134.1"/>
    <property type="molecule type" value="Genomic_DNA"/>
</dbReference>
<gene>
    <name evidence="3" type="ORF">Q4490_16315</name>
</gene>
<evidence type="ECO:0000313" key="4">
    <source>
        <dbReference type="Proteomes" id="UP001169862"/>
    </source>
</evidence>
<dbReference type="InterPro" id="IPR001763">
    <property type="entry name" value="Rhodanese-like_dom"/>
</dbReference>
<dbReference type="SUPFAM" id="SSF52821">
    <property type="entry name" value="Rhodanese/Cell cycle control phosphatase"/>
    <property type="match status" value="1"/>
</dbReference>
<evidence type="ECO:0000313" key="3">
    <source>
        <dbReference type="EMBL" id="MDO6455134.1"/>
    </source>
</evidence>
<organism evidence="3 4">
    <name type="scientific">Neptunomonas phycophila</name>
    <dbReference type="NCBI Taxonomy" id="1572645"/>
    <lineage>
        <taxon>Bacteria</taxon>
        <taxon>Pseudomonadati</taxon>
        <taxon>Pseudomonadota</taxon>
        <taxon>Gammaproteobacteria</taxon>
        <taxon>Oceanospirillales</taxon>
        <taxon>Oceanospirillaceae</taxon>
        <taxon>Neptunomonas</taxon>
    </lineage>
</organism>
<accession>A0AAW7XPA9</accession>
<feature type="signal peptide" evidence="1">
    <location>
        <begin position="1"/>
        <end position="21"/>
    </location>
</feature>
<dbReference type="InterPro" id="IPR036873">
    <property type="entry name" value="Rhodanese-like_dom_sf"/>
</dbReference>
<dbReference type="Proteomes" id="UP001169862">
    <property type="component" value="Unassembled WGS sequence"/>
</dbReference>
<dbReference type="SMART" id="SM00450">
    <property type="entry name" value="RHOD"/>
    <property type="match status" value="1"/>
</dbReference>